<dbReference type="AlphaFoldDB" id="A0A9P5Q2T2"/>
<name>A0A9P5Q2T2_9AGAR</name>
<dbReference type="Proteomes" id="UP000772434">
    <property type="component" value="Unassembled WGS sequence"/>
</dbReference>
<proteinExistence type="predicted"/>
<accession>A0A9P5Q2T2</accession>
<reference evidence="2" key="1">
    <citation type="submission" date="2020-11" db="EMBL/GenBank/DDBJ databases">
        <authorList>
            <consortium name="DOE Joint Genome Institute"/>
            <person name="Ahrendt S."/>
            <person name="Riley R."/>
            <person name="Andreopoulos W."/>
            <person name="Labutti K."/>
            <person name="Pangilinan J."/>
            <person name="Ruiz-Duenas F.J."/>
            <person name="Barrasa J.M."/>
            <person name="Sanchez-Garcia M."/>
            <person name="Camarero S."/>
            <person name="Miyauchi S."/>
            <person name="Serrano A."/>
            <person name="Linde D."/>
            <person name="Babiker R."/>
            <person name="Drula E."/>
            <person name="Ayuso-Fernandez I."/>
            <person name="Pacheco R."/>
            <person name="Padilla G."/>
            <person name="Ferreira P."/>
            <person name="Barriuso J."/>
            <person name="Kellner H."/>
            <person name="Castanera R."/>
            <person name="Alfaro M."/>
            <person name="Ramirez L."/>
            <person name="Pisabarro A.G."/>
            <person name="Kuo A."/>
            <person name="Tritt A."/>
            <person name="Lipzen A."/>
            <person name="He G."/>
            <person name="Yan M."/>
            <person name="Ng V."/>
            <person name="Cullen D."/>
            <person name="Martin F."/>
            <person name="Rosso M.-N."/>
            <person name="Henrissat B."/>
            <person name="Hibbett D."/>
            <person name="Martinez A.T."/>
            <person name="Grigoriev I.V."/>
        </authorList>
    </citation>
    <scope>NUCLEOTIDE SEQUENCE</scope>
    <source>
        <strain evidence="2">AH 40177</strain>
    </source>
</reference>
<comment type="caution">
    <text evidence="2">The sequence shown here is derived from an EMBL/GenBank/DDBJ whole genome shotgun (WGS) entry which is preliminary data.</text>
</comment>
<keyword evidence="3" id="KW-1185">Reference proteome</keyword>
<organism evidence="2 3">
    <name type="scientific">Rhodocollybia butyracea</name>
    <dbReference type="NCBI Taxonomy" id="206335"/>
    <lineage>
        <taxon>Eukaryota</taxon>
        <taxon>Fungi</taxon>
        <taxon>Dikarya</taxon>
        <taxon>Basidiomycota</taxon>
        <taxon>Agaricomycotina</taxon>
        <taxon>Agaricomycetes</taxon>
        <taxon>Agaricomycetidae</taxon>
        <taxon>Agaricales</taxon>
        <taxon>Marasmiineae</taxon>
        <taxon>Omphalotaceae</taxon>
        <taxon>Rhodocollybia</taxon>
    </lineage>
</organism>
<feature type="region of interest" description="Disordered" evidence="1">
    <location>
        <begin position="119"/>
        <end position="150"/>
    </location>
</feature>
<evidence type="ECO:0000256" key="1">
    <source>
        <dbReference type="SAM" id="MobiDB-lite"/>
    </source>
</evidence>
<sequence>MAVMSSLSSSLYNTHTTTSASIEADTQYPTVAIDMRIDGTKACFGEELWRRELRGIFNRRFESCAERLCSTAVTFSGINKHDNENAGLVQDIVLDCHASESPECGTSVALSEHTIVPEQPTRYSSASSFTSTASGSSTGTDRSHATAPSTWSRSIGYSYDNAHSLAMAAREKHCKRLATVPVSNQEHSIPTAAHVLATPTHDHLHTAAPSEPKITEYYIRRAQERIKRQQPVRRPRFQDLVDKEAEELAAAIAASYELEILRLPDQDELECTEADVELQDLSSSAGSAFPYLPAFRGLESPRPKWSSGWDSVLDEEPADAEFIVHAPRAIRPIKTVEMLEEASQRLERLAVADEPF</sequence>
<protein>
    <submittedName>
        <fullName evidence="2">Uncharacterized protein</fullName>
    </submittedName>
</protein>
<dbReference type="EMBL" id="JADNRY010000004">
    <property type="protein sequence ID" value="KAF9077339.1"/>
    <property type="molecule type" value="Genomic_DNA"/>
</dbReference>
<evidence type="ECO:0000313" key="2">
    <source>
        <dbReference type="EMBL" id="KAF9077339.1"/>
    </source>
</evidence>
<gene>
    <name evidence="2" type="ORF">BDP27DRAFT_1442019</name>
</gene>
<evidence type="ECO:0000313" key="3">
    <source>
        <dbReference type="Proteomes" id="UP000772434"/>
    </source>
</evidence>
<feature type="compositionally biased region" description="Low complexity" evidence="1">
    <location>
        <begin position="124"/>
        <end position="140"/>
    </location>
</feature>
<dbReference type="OrthoDB" id="3068112at2759"/>